<dbReference type="Proteomes" id="UP001234202">
    <property type="component" value="Unassembled WGS sequence"/>
</dbReference>
<name>A0ACC2XTQ5_9TREE</name>
<proteinExistence type="predicted"/>
<gene>
    <name evidence="1" type="ORF">QFC24_001780</name>
</gene>
<sequence>MPRAYSVLAPALTPNALLDLSIPVASGSNSKKNLSEASVVRHYDLKPFTREEEEQALLGQIKRIAVSQGPVGDEDEQVVALADDSHRISLTSLPTPLFEEPEDDARELLIKSQYQVKPARKSDRWIGLEILPNGILSSLSSGQINLHPFSHSGTTYTASVLSPLACVRTIPANSPTGPTQMALAGKDVEISVWDMERTFAARPKVAQKDGASAVGDGKTKKRKKDQLEEGEIWRAKHLPNNHLSLQTPIDYLSLCILPQTSSESTFGSTLLAAGTKSGHVRKYDTRQRKHVADWKVAREGGIVTLEAGLNENELFFVDASSQFGSLDVRTGRTLYTYSKQTATAYDVLSLPSAGSVSSTSGAKERVGMLSLSSDATVRLHTVSAPPKEAKGNVPRGEILGMIGGVGIGKMAYVGTTDIPSEDNEEGREGSEEDGASGDDEDGGENVWNDLEVVRGDEDESDDDSESSEDETEMLKVKRKKTDGKATPAAAPKRGRR</sequence>
<protein>
    <submittedName>
        <fullName evidence="1">Uncharacterized protein</fullName>
    </submittedName>
</protein>
<evidence type="ECO:0000313" key="1">
    <source>
        <dbReference type="EMBL" id="KAJ9126749.1"/>
    </source>
</evidence>
<dbReference type="EMBL" id="JASBWV010000004">
    <property type="protein sequence ID" value="KAJ9126749.1"/>
    <property type="molecule type" value="Genomic_DNA"/>
</dbReference>
<evidence type="ECO:0000313" key="2">
    <source>
        <dbReference type="Proteomes" id="UP001234202"/>
    </source>
</evidence>
<comment type="caution">
    <text evidence="1">The sequence shown here is derived from an EMBL/GenBank/DDBJ whole genome shotgun (WGS) entry which is preliminary data.</text>
</comment>
<reference evidence="1" key="1">
    <citation type="submission" date="2023-04" db="EMBL/GenBank/DDBJ databases">
        <title>Draft Genome sequencing of Naganishia species isolated from polar environments using Oxford Nanopore Technology.</title>
        <authorList>
            <person name="Leo P."/>
            <person name="Venkateswaran K."/>
        </authorList>
    </citation>
    <scope>NUCLEOTIDE SEQUENCE</scope>
    <source>
        <strain evidence="1">DBVPG 5303</strain>
    </source>
</reference>
<accession>A0ACC2XTQ5</accession>
<keyword evidence="2" id="KW-1185">Reference proteome</keyword>
<organism evidence="1 2">
    <name type="scientific">Naganishia onofrii</name>
    <dbReference type="NCBI Taxonomy" id="1851511"/>
    <lineage>
        <taxon>Eukaryota</taxon>
        <taxon>Fungi</taxon>
        <taxon>Dikarya</taxon>
        <taxon>Basidiomycota</taxon>
        <taxon>Agaricomycotina</taxon>
        <taxon>Tremellomycetes</taxon>
        <taxon>Filobasidiales</taxon>
        <taxon>Filobasidiaceae</taxon>
        <taxon>Naganishia</taxon>
    </lineage>
</organism>